<feature type="compositionally biased region" description="Basic residues" evidence="1">
    <location>
        <begin position="10"/>
        <end position="19"/>
    </location>
</feature>
<sequence length="201" mass="22289">MPVGGATRGGKIKNTRKKGPPPATKKSAAGAAGGKPKILKPLYPMTNKGTSNAKPSFMKGVPTPEWNTLLKKQETVLRGPRAKEVTISKLDFVYINLLVGDDVQGVDEPSTNVQSLVLVKEIREYDGEDDLLWIYWCEWREEKWWLSANQEIHKADTVAEVLGDKSVVETERVIGYKKSVEIVRTEGWLKDLLDRALAAGT</sequence>
<name>S3CTK2_GLAL2</name>
<evidence type="ECO:0000313" key="3">
    <source>
        <dbReference type="Proteomes" id="UP000016922"/>
    </source>
</evidence>
<feature type="region of interest" description="Disordered" evidence="1">
    <location>
        <begin position="1"/>
        <end position="45"/>
    </location>
</feature>
<accession>S3CTK2</accession>
<dbReference type="AlphaFoldDB" id="S3CTK2"/>
<dbReference type="GeneID" id="19468522"/>
<dbReference type="HOGENOM" id="CLU_1360517_0_0_1"/>
<dbReference type="EMBL" id="KE145368">
    <property type="protein sequence ID" value="EPE28354.1"/>
    <property type="molecule type" value="Genomic_DNA"/>
</dbReference>
<reference evidence="2 3" key="1">
    <citation type="journal article" date="2013" name="BMC Genomics">
        <title>Genomics-driven discovery of the pneumocandin biosynthetic gene cluster in the fungus Glarea lozoyensis.</title>
        <authorList>
            <person name="Chen L."/>
            <person name="Yue Q."/>
            <person name="Zhang X."/>
            <person name="Xiang M."/>
            <person name="Wang C."/>
            <person name="Li S."/>
            <person name="Che Y."/>
            <person name="Ortiz-Lopez F.J."/>
            <person name="Bills G.F."/>
            <person name="Liu X."/>
            <person name="An Z."/>
        </authorList>
    </citation>
    <scope>NUCLEOTIDE SEQUENCE [LARGE SCALE GENOMIC DNA]</scope>
    <source>
        <strain evidence="3">ATCC 20868 / MF5171</strain>
    </source>
</reference>
<organism evidence="2 3">
    <name type="scientific">Glarea lozoyensis (strain ATCC 20868 / MF5171)</name>
    <dbReference type="NCBI Taxonomy" id="1116229"/>
    <lineage>
        <taxon>Eukaryota</taxon>
        <taxon>Fungi</taxon>
        <taxon>Dikarya</taxon>
        <taxon>Ascomycota</taxon>
        <taxon>Pezizomycotina</taxon>
        <taxon>Leotiomycetes</taxon>
        <taxon>Helotiales</taxon>
        <taxon>Helotiaceae</taxon>
        <taxon>Glarea</taxon>
    </lineage>
</organism>
<evidence type="ECO:0000313" key="2">
    <source>
        <dbReference type="EMBL" id="EPE28354.1"/>
    </source>
</evidence>
<proteinExistence type="predicted"/>
<protein>
    <submittedName>
        <fullName evidence="2">Uncharacterized protein</fullName>
    </submittedName>
</protein>
<evidence type="ECO:0000256" key="1">
    <source>
        <dbReference type="SAM" id="MobiDB-lite"/>
    </source>
</evidence>
<dbReference type="KEGG" id="glz:GLAREA_09474"/>
<keyword evidence="3" id="KW-1185">Reference proteome</keyword>
<gene>
    <name evidence="2" type="ORF">GLAREA_09474</name>
</gene>
<feature type="compositionally biased region" description="Low complexity" evidence="1">
    <location>
        <begin position="24"/>
        <end position="41"/>
    </location>
</feature>
<dbReference type="RefSeq" id="XP_008084262.1">
    <property type="nucleotide sequence ID" value="XM_008086071.1"/>
</dbReference>
<dbReference type="Proteomes" id="UP000016922">
    <property type="component" value="Unassembled WGS sequence"/>
</dbReference>